<sequence length="163" mass="18035">MSAMPTEQPETARAEKDTAPAAQPPAEKKEEPPAPPQFILYKEGPAYADALRQLTLWTHHVLLPVYGREISSTAPWCPRWWEHPEAVAQLHGLWLAWADLTGPGSVMTGPASWHRDYLLPVMNSLRDPQGPFAGCKPGMHRAKEKPPIDIIDPFGPPPPSSPR</sequence>
<evidence type="ECO:0000256" key="1">
    <source>
        <dbReference type="SAM" id="MobiDB-lite"/>
    </source>
</evidence>
<dbReference type="EMBL" id="BNBI01000001">
    <property type="protein sequence ID" value="GHE85221.1"/>
    <property type="molecule type" value="Genomic_DNA"/>
</dbReference>
<feature type="compositionally biased region" description="Pro residues" evidence="1">
    <location>
        <begin position="154"/>
        <end position="163"/>
    </location>
</feature>
<feature type="region of interest" description="Disordered" evidence="1">
    <location>
        <begin position="1"/>
        <end position="37"/>
    </location>
</feature>
<reference evidence="2" key="2">
    <citation type="submission" date="2020-09" db="EMBL/GenBank/DDBJ databases">
        <authorList>
            <person name="Sun Q."/>
            <person name="Ohkuma M."/>
        </authorList>
    </citation>
    <scope>NUCLEOTIDE SEQUENCE</scope>
    <source>
        <strain evidence="2">JCM 4477</strain>
    </source>
</reference>
<gene>
    <name evidence="2" type="ORF">GCM10018772_05530</name>
</gene>
<dbReference type="Pfam" id="PF16259">
    <property type="entry name" value="DUF4913"/>
    <property type="match status" value="1"/>
</dbReference>
<comment type="caution">
    <text evidence="2">The sequence shown here is derived from an EMBL/GenBank/DDBJ whole genome shotgun (WGS) entry which is preliminary data.</text>
</comment>
<evidence type="ECO:0000313" key="3">
    <source>
        <dbReference type="Proteomes" id="UP000630718"/>
    </source>
</evidence>
<feature type="region of interest" description="Disordered" evidence="1">
    <location>
        <begin position="137"/>
        <end position="163"/>
    </location>
</feature>
<reference evidence="2" key="1">
    <citation type="journal article" date="2014" name="Int. J. Syst. Evol. Microbiol.">
        <title>Complete genome sequence of Corynebacterium casei LMG S-19264T (=DSM 44701T), isolated from a smear-ripened cheese.</title>
        <authorList>
            <consortium name="US DOE Joint Genome Institute (JGI-PGF)"/>
            <person name="Walter F."/>
            <person name="Albersmeier A."/>
            <person name="Kalinowski J."/>
            <person name="Ruckert C."/>
        </authorList>
    </citation>
    <scope>NUCLEOTIDE SEQUENCE</scope>
    <source>
        <strain evidence="2">JCM 4477</strain>
    </source>
</reference>
<accession>A0A919A3G7</accession>
<keyword evidence="3" id="KW-1185">Reference proteome</keyword>
<name>A0A919A3G7_9ACTN</name>
<organism evidence="2 3">
    <name type="scientific">Streptomyces fumanus</name>
    <dbReference type="NCBI Taxonomy" id="67302"/>
    <lineage>
        <taxon>Bacteria</taxon>
        <taxon>Bacillati</taxon>
        <taxon>Actinomycetota</taxon>
        <taxon>Actinomycetes</taxon>
        <taxon>Kitasatosporales</taxon>
        <taxon>Streptomycetaceae</taxon>
        <taxon>Streptomyces</taxon>
    </lineage>
</organism>
<dbReference type="InterPro" id="IPR032584">
    <property type="entry name" value="DUF4913"/>
</dbReference>
<evidence type="ECO:0008006" key="4">
    <source>
        <dbReference type="Google" id="ProtNLM"/>
    </source>
</evidence>
<dbReference type="AlphaFoldDB" id="A0A919A3G7"/>
<evidence type="ECO:0000313" key="2">
    <source>
        <dbReference type="EMBL" id="GHE85221.1"/>
    </source>
</evidence>
<dbReference type="Proteomes" id="UP000630718">
    <property type="component" value="Unassembled WGS sequence"/>
</dbReference>
<protein>
    <recommendedName>
        <fullName evidence="4">DUF4913 domain-containing protein</fullName>
    </recommendedName>
</protein>
<proteinExistence type="predicted"/>